<protein>
    <submittedName>
        <fullName evidence="1">Uncharacterized protein</fullName>
    </submittedName>
</protein>
<evidence type="ECO:0000313" key="1">
    <source>
        <dbReference type="EMBL" id="AJF96743.1"/>
    </source>
</evidence>
<accession>A0A0B5IVR5</accession>
<dbReference type="KEGG" id="vg:23461660"/>
<dbReference type="GeneID" id="23461660"/>
<sequence>MHFDLGVAHLTHPDGHPCPWPLPVDTGHSDAVASFAYLPSLALEEVFWHHLVGEAIGAAAAAMADEKNKDDDVTCTEALCAWLAAAYTPLRGSPEFCRVARRLLAAWPEIADVRLGACDLSWRGVSRASRSGGGSVTYVGGMRWAGKTTIAVRIGRILARRVKHVVCVVAVDGCIDRMFASLGIAEYEAARTDSGHGYDVFNVDRMWEAVGPLVRAYAREGVLVLVDDLYWNTEQGAPLIDEIANMGVHLVVTSQAGALCKDLCPDRLIWMCTRVGSWASHAIGSFSCMSRTDRDRMVAMHDAHMRDYSARPALVAQRRLDDTWDLQIMPYEPTPVPPPM</sequence>
<proteinExistence type="predicted"/>
<name>A0A0B5IVR5_9VIRU</name>
<dbReference type="EMBL" id="KP136319">
    <property type="protein sequence ID" value="AJF96743.1"/>
    <property type="molecule type" value="Genomic_DNA"/>
</dbReference>
<evidence type="ECO:0000313" key="2">
    <source>
        <dbReference type="Proteomes" id="UP000202511"/>
    </source>
</evidence>
<organism evidence="1 2">
    <name type="scientific">Pandoravirus inopinatum</name>
    <dbReference type="NCBI Taxonomy" id="1605721"/>
    <lineage>
        <taxon>Viruses</taxon>
        <taxon>Pandoravirus</taxon>
    </lineage>
</organism>
<reference evidence="1 2" key="1">
    <citation type="journal article" date="2015" name="Parasitol. Res.">
        <title>Viruses in close associations with free-living amoebae.</title>
        <authorList>
            <person name="Scheid P."/>
        </authorList>
    </citation>
    <scope>NUCLEOTIDE SEQUENCE [LARGE SCALE GENOMIC DNA]</scope>
    <source>
        <strain evidence="1">KlaHel</strain>
    </source>
</reference>
<dbReference type="RefSeq" id="YP_009118978.1">
    <property type="nucleotide sequence ID" value="NC_026440.1"/>
</dbReference>
<dbReference type="Proteomes" id="UP000202511">
    <property type="component" value="Segment"/>
</dbReference>